<dbReference type="EMBL" id="LR134523">
    <property type="protein sequence ID" value="VEJ36350.1"/>
    <property type="molecule type" value="Genomic_DNA"/>
</dbReference>
<gene>
    <name evidence="3" type="ORF">NCTC13079_01555</name>
</gene>
<evidence type="ECO:0000313" key="4">
    <source>
        <dbReference type="Proteomes" id="UP000269544"/>
    </source>
</evidence>
<dbReference type="Proteomes" id="UP000269544">
    <property type="component" value="Chromosome"/>
</dbReference>
<dbReference type="KEGG" id="piv:NCTC13079_01555"/>
<reference evidence="3 4" key="1">
    <citation type="submission" date="2018-12" db="EMBL/GenBank/DDBJ databases">
        <authorList>
            <consortium name="Pathogen Informatics"/>
        </authorList>
    </citation>
    <scope>NUCLEOTIDE SEQUENCE [LARGE SCALE GENOMIC DNA]</scope>
    <source>
        <strain evidence="3 4">NCTC13079</strain>
    </source>
</reference>
<evidence type="ECO:0000256" key="1">
    <source>
        <dbReference type="ARBA" id="ARBA00005541"/>
    </source>
</evidence>
<dbReference type="Pfam" id="PF05816">
    <property type="entry name" value="TelA"/>
    <property type="match status" value="1"/>
</dbReference>
<name>A0A3S5F7Z6_9FIRM</name>
<evidence type="ECO:0000256" key="2">
    <source>
        <dbReference type="PIRNR" id="PIRNR026508"/>
    </source>
</evidence>
<comment type="similarity">
    <text evidence="1 2">Belongs to the TelA family.</text>
</comment>
<evidence type="ECO:0000313" key="3">
    <source>
        <dbReference type="EMBL" id="VEJ36350.1"/>
    </source>
</evidence>
<dbReference type="RefSeq" id="WP_126466238.1">
    <property type="nucleotide sequence ID" value="NZ_LR134523.1"/>
</dbReference>
<accession>A0A3S5F7Z6</accession>
<dbReference type="OrthoDB" id="9768858at2"/>
<dbReference type="AlphaFoldDB" id="A0A3S5F7Z6"/>
<organism evidence="3 4">
    <name type="scientific">Aedoeadaptatus ivorii</name>
    <dbReference type="NCBI Taxonomy" id="54006"/>
    <lineage>
        <taxon>Bacteria</taxon>
        <taxon>Bacillati</taxon>
        <taxon>Bacillota</taxon>
        <taxon>Tissierellia</taxon>
        <taxon>Tissierellales</taxon>
        <taxon>Peptoniphilaceae</taxon>
        <taxon>Aedoeadaptatus</taxon>
    </lineage>
</organism>
<proteinExistence type="inferred from homology"/>
<dbReference type="InterPro" id="IPR008863">
    <property type="entry name" value="Toxic_anion-R_TelA"/>
</dbReference>
<protein>
    <submittedName>
        <fullName evidence="3">TelA-like protein SA1238</fullName>
    </submittedName>
</protein>
<sequence length="377" mass="42203">MNEYSLEYLLKDAPQAAPPVEEAAVAEAVNAQFESLPAVREEEVQKVMKDIDLRDSAATNLYGVGTQKSIAQFSDSILSQVRSRDAGEVGALMTDLLVRVKNVNEPDKPNFFEKIFGGVKGEIQRYLASYDDLSQQIDAIAARLQMQEKTLLQNIEVFDRLYQENLDYFHDLEVYIVAGEEKVREMREEVLPSLEAQAKASDHAMAAQVVKDLAANVDRFEKKVHDLKISQTLALQTAPQIKLIQNNDQLLATKISDAIHNTIPLWKSQTVMALGLAEQEQALKLQRDVSETTNELIRRNAENLKQTTLGVQEEAQRSIVDIETLEAANRDLIETIEGSIAINKKAKETRRAAEEKMVQIQGDLKSALIRALETGEQ</sequence>
<keyword evidence="4" id="KW-1185">Reference proteome</keyword>
<dbReference type="PANTHER" id="PTHR38432:SF1">
    <property type="entry name" value="TELA-LIKE PROTEIN SAOUHSC_01408"/>
    <property type="match status" value="1"/>
</dbReference>
<dbReference type="PIRSF" id="PIRSF026508">
    <property type="entry name" value="TelA"/>
    <property type="match status" value="1"/>
</dbReference>
<dbReference type="PANTHER" id="PTHR38432">
    <property type="entry name" value="TELA-LIKE PROTEIN SAOUHSC_01408"/>
    <property type="match status" value="1"/>
</dbReference>